<proteinExistence type="predicted"/>
<name>A0ABV9MD45_9BACL</name>
<accession>A0ABV9MD45</accession>
<evidence type="ECO:0000313" key="2">
    <source>
        <dbReference type="Proteomes" id="UP001595932"/>
    </source>
</evidence>
<dbReference type="EMBL" id="JBHSGL010000005">
    <property type="protein sequence ID" value="MFC4713515.1"/>
    <property type="molecule type" value="Genomic_DNA"/>
</dbReference>
<reference evidence="2" key="1">
    <citation type="journal article" date="2019" name="Int. J. Syst. Evol. Microbiol.">
        <title>The Global Catalogue of Microorganisms (GCM) 10K type strain sequencing project: providing services to taxonomists for standard genome sequencing and annotation.</title>
        <authorList>
            <consortium name="The Broad Institute Genomics Platform"/>
            <consortium name="The Broad Institute Genome Sequencing Center for Infectious Disease"/>
            <person name="Wu L."/>
            <person name="Ma J."/>
        </authorList>
    </citation>
    <scope>NUCLEOTIDE SEQUENCE [LARGE SCALE GENOMIC DNA]</scope>
    <source>
        <strain evidence="2">CGMCC 1.12151</strain>
    </source>
</reference>
<dbReference type="RefSeq" id="WP_377279222.1">
    <property type="nucleotide sequence ID" value="NZ_JBHSGL010000005.1"/>
</dbReference>
<dbReference type="Proteomes" id="UP001595932">
    <property type="component" value="Unassembled WGS sequence"/>
</dbReference>
<protein>
    <recommendedName>
        <fullName evidence="3">Helix-turn-helix domain-containing protein</fullName>
    </recommendedName>
</protein>
<sequence length="63" mass="7289">MSATSGEVRAIDALIKEIPFIKNYRNIVKIDKGFSSDEKYRVRMPAEQSDLLLRLFSVEELEQ</sequence>
<organism evidence="1 2">
    <name type="scientific">Planococcus dechangensis</name>
    <dbReference type="NCBI Taxonomy" id="1176255"/>
    <lineage>
        <taxon>Bacteria</taxon>
        <taxon>Bacillati</taxon>
        <taxon>Bacillota</taxon>
        <taxon>Bacilli</taxon>
        <taxon>Bacillales</taxon>
        <taxon>Caryophanaceae</taxon>
        <taxon>Planococcus</taxon>
    </lineage>
</organism>
<comment type="caution">
    <text evidence="1">The sequence shown here is derived from an EMBL/GenBank/DDBJ whole genome shotgun (WGS) entry which is preliminary data.</text>
</comment>
<evidence type="ECO:0008006" key="3">
    <source>
        <dbReference type="Google" id="ProtNLM"/>
    </source>
</evidence>
<keyword evidence="2" id="KW-1185">Reference proteome</keyword>
<gene>
    <name evidence="1" type="ORF">ACFO5U_11605</name>
</gene>
<evidence type="ECO:0000313" key="1">
    <source>
        <dbReference type="EMBL" id="MFC4713515.1"/>
    </source>
</evidence>